<evidence type="ECO:0000256" key="8">
    <source>
        <dbReference type="ARBA" id="ARBA00023242"/>
    </source>
</evidence>
<dbReference type="GO" id="GO:0003714">
    <property type="term" value="F:transcription corepressor activity"/>
    <property type="evidence" value="ECO:0007669"/>
    <property type="project" value="TreeGrafter"/>
</dbReference>
<dbReference type="PANTHER" id="PTHR14453:SF67">
    <property type="entry name" value="POLY [ADP-RIBOSE] POLYMERASE"/>
    <property type="match status" value="1"/>
</dbReference>
<sequence length="456" mass="50635">MERLIFDLTVYCPYTASGCGWTGELRDLDKHISPSKQGGCLYVEVECCHGCGQKMMRSSLNDHERETCSKLPVEVQMKVLQERVEKMCTRLTEEHQKEIACLKAKISEQEEEIKNLKVTVGNSSAKSEAHSMTYAHLKRSALEIMPKLRGGAIPGVHYHASTGRVEIYGSNEAEVTARGYRFQLEYQHVILSSRSKYIPLPSYTDQDELLFLVTELNQKYDSTYLFTTVNEGQNAMKIISVIQSQFDEVVRLVEGKLKDLQLCKIVLASGRKVMLKRGDITKEDVNIIVTTSNRTLQGSSGVSWALNKATNGELQKISDKYVADYGKINVGDVAVTNSGGGTLKCKYVFHFANPKSSHGYTDDKTIADLLHTGITQALREGIKLRASSIAIPAVSSGAFVSKNSLISSTIIKAITGFDFGDSKALKDIRIIIRNQSIFGIFAEHFQKDTSSTMTEQ</sequence>
<feature type="domain" description="TRAF-type" evidence="11">
    <location>
        <begin position="31"/>
        <end position="89"/>
    </location>
</feature>
<evidence type="ECO:0000256" key="10">
    <source>
        <dbReference type="SAM" id="Coils"/>
    </source>
</evidence>
<keyword evidence="2" id="KW-0328">Glycosyltransferase</keyword>
<dbReference type="Pfam" id="PF01661">
    <property type="entry name" value="Macro"/>
    <property type="match status" value="1"/>
</dbReference>
<evidence type="ECO:0000259" key="12">
    <source>
        <dbReference type="PROSITE" id="PS51154"/>
    </source>
</evidence>
<reference evidence="13" key="2">
    <citation type="submission" date="2017-05" db="UniProtKB">
        <authorList>
            <consortium name="EnsemblMetazoa"/>
        </authorList>
    </citation>
    <scope>IDENTIFICATION</scope>
</reference>
<dbReference type="EnsemblMetazoa" id="XM_020008820.1">
    <property type="protein sequence ID" value="XP_019864379.1"/>
    <property type="gene ID" value="LOC109593761"/>
</dbReference>
<dbReference type="CDD" id="cd02907">
    <property type="entry name" value="Macro_Af1521_BAL-like"/>
    <property type="match status" value="1"/>
</dbReference>
<dbReference type="SMART" id="SM00506">
    <property type="entry name" value="A1pp"/>
    <property type="match status" value="1"/>
</dbReference>
<feature type="domain" description="Macro" evidence="12">
    <location>
        <begin position="260"/>
        <end position="449"/>
    </location>
</feature>
<organism evidence="13">
    <name type="scientific">Amphimedon queenslandica</name>
    <name type="common">Sponge</name>
    <dbReference type="NCBI Taxonomy" id="400682"/>
    <lineage>
        <taxon>Eukaryota</taxon>
        <taxon>Metazoa</taxon>
        <taxon>Porifera</taxon>
        <taxon>Demospongiae</taxon>
        <taxon>Heteroscleromorpha</taxon>
        <taxon>Haplosclerida</taxon>
        <taxon>Niphatidae</taxon>
        <taxon>Amphimedon</taxon>
    </lineage>
</organism>
<keyword evidence="8" id="KW-0539">Nucleus</keyword>
<dbReference type="InterPro" id="IPR002589">
    <property type="entry name" value="Macro_dom"/>
</dbReference>
<dbReference type="Proteomes" id="UP000007879">
    <property type="component" value="Unassembled WGS sequence"/>
</dbReference>
<dbReference type="Gene3D" id="3.30.40.10">
    <property type="entry name" value="Zinc/RING finger domain, C3HC4 (zinc finger)"/>
    <property type="match status" value="1"/>
</dbReference>
<keyword evidence="4 9" id="KW-0479">Metal-binding</keyword>
<keyword evidence="6 9" id="KW-0862">Zinc</keyword>
<feature type="coiled-coil region" evidence="10">
    <location>
        <begin position="92"/>
        <end position="126"/>
    </location>
</feature>
<gene>
    <name evidence="13" type="primary">109593761</name>
</gene>
<dbReference type="EnsemblMetazoa" id="Aqu2.1.40673_001">
    <property type="protein sequence ID" value="Aqu2.1.40673_001"/>
    <property type="gene ID" value="Aqu2.1.40673"/>
</dbReference>
<dbReference type="PROSITE" id="PS50145">
    <property type="entry name" value="ZF_TRAF"/>
    <property type="match status" value="1"/>
</dbReference>
<dbReference type="SUPFAM" id="SSF52949">
    <property type="entry name" value="Macro domain-like"/>
    <property type="match status" value="1"/>
</dbReference>
<dbReference type="PROSITE" id="PS51257">
    <property type="entry name" value="PROKAR_LIPOPROTEIN"/>
    <property type="match status" value="1"/>
</dbReference>
<dbReference type="InterPro" id="IPR052056">
    <property type="entry name" value="Mono-ARTD/PARP"/>
</dbReference>
<dbReference type="InterPro" id="IPR013083">
    <property type="entry name" value="Znf_RING/FYVE/PHD"/>
</dbReference>
<dbReference type="eggNOG" id="KOG2633">
    <property type="taxonomic scope" value="Eukaryota"/>
</dbReference>
<dbReference type="GO" id="GO:0005634">
    <property type="term" value="C:nucleus"/>
    <property type="evidence" value="ECO:0007669"/>
    <property type="project" value="UniProtKB-SubCell"/>
</dbReference>
<dbReference type="OrthoDB" id="6133115at2759"/>
<evidence type="ECO:0000256" key="3">
    <source>
        <dbReference type="ARBA" id="ARBA00022679"/>
    </source>
</evidence>
<evidence type="ECO:0000256" key="4">
    <source>
        <dbReference type="ARBA" id="ARBA00022723"/>
    </source>
</evidence>
<keyword evidence="5 9" id="KW-0863">Zinc-finger</keyword>
<evidence type="ECO:0008006" key="15">
    <source>
        <dbReference type="Google" id="ProtNLM"/>
    </source>
</evidence>
<keyword evidence="3" id="KW-0808">Transferase</keyword>
<protein>
    <recommendedName>
        <fullName evidence="15">Macro domain-containing protein</fullName>
    </recommendedName>
</protein>
<dbReference type="PROSITE" id="PS51154">
    <property type="entry name" value="MACRO"/>
    <property type="match status" value="1"/>
</dbReference>
<dbReference type="InterPro" id="IPR043472">
    <property type="entry name" value="Macro_dom-like"/>
</dbReference>
<dbReference type="GO" id="GO:0005737">
    <property type="term" value="C:cytoplasm"/>
    <property type="evidence" value="ECO:0007669"/>
    <property type="project" value="TreeGrafter"/>
</dbReference>
<dbReference type="PANTHER" id="PTHR14453">
    <property type="entry name" value="PARP/ZINC FINGER CCCH TYPE DOMAIN CONTAINING PROTEIN"/>
    <property type="match status" value="1"/>
</dbReference>
<comment type="subcellular location">
    <subcellularLocation>
        <location evidence="1">Nucleus</location>
    </subcellularLocation>
</comment>
<name>A0A1X7VMP3_AMPQE</name>
<dbReference type="KEGG" id="aqu:109593761"/>
<dbReference type="GO" id="GO:0016757">
    <property type="term" value="F:glycosyltransferase activity"/>
    <property type="evidence" value="ECO:0007669"/>
    <property type="project" value="UniProtKB-KW"/>
</dbReference>
<proteinExistence type="predicted"/>
<dbReference type="AlphaFoldDB" id="A0A1X7VMP3"/>
<dbReference type="SUPFAM" id="SSF49599">
    <property type="entry name" value="TRAF domain-like"/>
    <property type="match status" value="1"/>
</dbReference>
<evidence type="ECO:0000256" key="6">
    <source>
        <dbReference type="ARBA" id="ARBA00022833"/>
    </source>
</evidence>
<reference evidence="14" key="1">
    <citation type="journal article" date="2010" name="Nature">
        <title>The Amphimedon queenslandica genome and the evolution of animal complexity.</title>
        <authorList>
            <person name="Srivastava M."/>
            <person name="Simakov O."/>
            <person name="Chapman J."/>
            <person name="Fahey B."/>
            <person name="Gauthier M.E."/>
            <person name="Mitros T."/>
            <person name="Richards G.S."/>
            <person name="Conaco C."/>
            <person name="Dacre M."/>
            <person name="Hellsten U."/>
            <person name="Larroux C."/>
            <person name="Putnam N.H."/>
            <person name="Stanke M."/>
            <person name="Adamska M."/>
            <person name="Darling A."/>
            <person name="Degnan S.M."/>
            <person name="Oakley T.H."/>
            <person name="Plachetzki D.C."/>
            <person name="Zhai Y."/>
            <person name="Adamski M."/>
            <person name="Calcino A."/>
            <person name="Cummins S.F."/>
            <person name="Goodstein D.M."/>
            <person name="Harris C."/>
            <person name="Jackson D.J."/>
            <person name="Leys S.P."/>
            <person name="Shu S."/>
            <person name="Woodcroft B.J."/>
            <person name="Vervoort M."/>
            <person name="Kosik K.S."/>
            <person name="Manning G."/>
            <person name="Degnan B.M."/>
            <person name="Rokhsar D.S."/>
        </authorList>
    </citation>
    <scope>NUCLEOTIDE SEQUENCE [LARGE SCALE GENOMIC DNA]</scope>
</reference>
<evidence type="ECO:0000256" key="7">
    <source>
        <dbReference type="ARBA" id="ARBA00023027"/>
    </source>
</evidence>
<accession>A0A1X7VMP3</accession>
<dbReference type="Gene3D" id="3.40.220.10">
    <property type="entry name" value="Leucine Aminopeptidase, subunit E, domain 1"/>
    <property type="match status" value="1"/>
</dbReference>
<dbReference type="GO" id="GO:0010629">
    <property type="term" value="P:negative regulation of gene expression"/>
    <property type="evidence" value="ECO:0007669"/>
    <property type="project" value="TreeGrafter"/>
</dbReference>
<evidence type="ECO:0000256" key="9">
    <source>
        <dbReference type="PROSITE-ProRule" id="PRU00207"/>
    </source>
</evidence>
<evidence type="ECO:0000259" key="11">
    <source>
        <dbReference type="PROSITE" id="PS50145"/>
    </source>
</evidence>
<dbReference type="STRING" id="400682.A0A1X7VMP3"/>
<keyword evidence="10" id="KW-0175">Coiled coil</keyword>
<evidence type="ECO:0000256" key="2">
    <source>
        <dbReference type="ARBA" id="ARBA00022676"/>
    </source>
</evidence>
<feature type="zinc finger region" description="TRAF-type" evidence="9">
    <location>
        <begin position="31"/>
        <end position="89"/>
    </location>
</feature>
<dbReference type="InterPro" id="IPR001293">
    <property type="entry name" value="Znf_TRAF"/>
</dbReference>
<evidence type="ECO:0000256" key="5">
    <source>
        <dbReference type="ARBA" id="ARBA00022771"/>
    </source>
</evidence>
<evidence type="ECO:0000313" key="13">
    <source>
        <dbReference type="EnsemblMetazoa" id="Aqu2.1.40673_001"/>
    </source>
</evidence>
<dbReference type="InParanoid" id="A0A1X7VMP3"/>
<evidence type="ECO:0000256" key="1">
    <source>
        <dbReference type="ARBA" id="ARBA00004123"/>
    </source>
</evidence>
<keyword evidence="14" id="KW-1185">Reference proteome</keyword>
<keyword evidence="7" id="KW-0520">NAD</keyword>
<evidence type="ECO:0000313" key="14">
    <source>
        <dbReference type="Proteomes" id="UP000007879"/>
    </source>
</evidence>
<dbReference type="GO" id="GO:0008270">
    <property type="term" value="F:zinc ion binding"/>
    <property type="evidence" value="ECO:0007669"/>
    <property type="project" value="UniProtKB-KW"/>
</dbReference>